<dbReference type="RefSeq" id="WP_207598459.1">
    <property type="nucleotide sequence ID" value="NZ_JAFNJU010000001.1"/>
</dbReference>
<dbReference type="Proteomes" id="UP000664218">
    <property type="component" value="Unassembled WGS sequence"/>
</dbReference>
<sequence>MRKVRYGIMGTARIIDRFVGAVRASEKGEVHAIASRSHEKARKRADGLGIDIIYGSYEDLAKDPDLDVIYVPTINHAHKENAMLALENGKHVLVEKPMTLSEKDTRELFDYARKKNLFIMEAQKSIFLPVTNEVKRILHEQELGKVHLFDYNISIPEVGFRWFYDKKSGGGALYGSGNYILAHAMNLTEEKLIAHTGLATLSDEGVDLQCAFVLKSLGGALIQGKITTMVQADSVLRIFGEKGKIEIRDFWKAREAKVEIYGEPVRRISHPVEFEMVYEVDHVNACLEKGLYESPVMKSLYSMESAKITDDLWEDFLNA</sequence>
<comment type="caution">
    <text evidence="5">The sequence shown here is derived from an EMBL/GenBank/DDBJ whole genome shotgun (WGS) entry which is preliminary data.</text>
</comment>
<organism evidence="5 6">
    <name type="scientific">Proteiniclasticum aestuarii</name>
    <dbReference type="NCBI Taxonomy" id="2817862"/>
    <lineage>
        <taxon>Bacteria</taxon>
        <taxon>Bacillati</taxon>
        <taxon>Bacillota</taxon>
        <taxon>Clostridia</taxon>
        <taxon>Eubacteriales</taxon>
        <taxon>Clostridiaceae</taxon>
        <taxon>Proteiniclasticum</taxon>
    </lineage>
</organism>
<dbReference type="GO" id="GO:0000166">
    <property type="term" value="F:nucleotide binding"/>
    <property type="evidence" value="ECO:0007669"/>
    <property type="project" value="InterPro"/>
</dbReference>
<feature type="domain" description="GFO/IDH/MocA-like oxidoreductase" evidence="4">
    <location>
        <begin position="133"/>
        <end position="246"/>
    </location>
</feature>
<evidence type="ECO:0000313" key="5">
    <source>
        <dbReference type="EMBL" id="MBO1263965.1"/>
    </source>
</evidence>
<dbReference type="PANTHER" id="PTHR22604">
    <property type="entry name" value="OXIDOREDUCTASES"/>
    <property type="match status" value="1"/>
</dbReference>
<evidence type="ECO:0000313" key="6">
    <source>
        <dbReference type="Proteomes" id="UP000664218"/>
    </source>
</evidence>
<comment type="similarity">
    <text evidence="1">Belongs to the Gfo/Idh/MocA family.</text>
</comment>
<dbReference type="EMBL" id="JAFNJU010000001">
    <property type="protein sequence ID" value="MBO1263965.1"/>
    <property type="molecule type" value="Genomic_DNA"/>
</dbReference>
<accession>A0A939H955</accession>
<dbReference type="Gene3D" id="3.40.50.720">
    <property type="entry name" value="NAD(P)-binding Rossmann-like Domain"/>
    <property type="match status" value="1"/>
</dbReference>
<dbReference type="GO" id="GO:0016491">
    <property type="term" value="F:oxidoreductase activity"/>
    <property type="evidence" value="ECO:0007669"/>
    <property type="project" value="UniProtKB-KW"/>
</dbReference>
<keyword evidence="2" id="KW-0560">Oxidoreductase</keyword>
<dbReference type="AlphaFoldDB" id="A0A939H955"/>
<reference evidence="5" key="1">
    <citation type="submission" date="2021-03" db="EMBL/GenBank/DDBJ databases">
        <title>Proteiniclasticum marinus sp. nov., isolated from tidal flat sediment.</title>
        <authorList>
            <person name="Namirimu T."/>
            <person name="Yang J.-A."/>
            <person name="Yang S.-H."/>
            <person name="Kim Y.-J."/>
            <person name="Kwon K.K."/>
        </authorList>
    </citation>
    <scope>NUCLEOTIDE SEQUENCE</scope>
    <source>
        <strain evidence="5">SCR006</strain>
    </source>
</reference>
<dbReference type="InterPro" id="IPR050984">
    <property type="entry name" value="Gfo/Idh/MocA_domain"/>
</dbReference>
<dbReference type="SUPFAM" id="SSF55347">
    <property type="entry name" value="Glyceraldehyde-3-phosphate dehydrogenase-like, C-terminal domain"/>
    <property type="match status" value="1"/>
</dbReference>
<dbReference type="Pfam" id="PF01408">
    <property type="entry name" value="GFO_IDH_MocA"/>
    <property type="match status" value="1"/>
</dbReference>
<dbReference type="InterPro" id="IPR055170">
    <property type="entry name" value="GFO_IDH_MocA-like_dom"/>
</dbReference>
<dbReference type="PANTHER" id="PTHR22604:SF105">
    <property type="entry name" value="TRANS-1,2-DIHYDROBENZENE-1,2-DIOL DEHYDROGENASE"/>
    <property type="match status" value="1"/>
</dbReference>
<dbReference type="Gene3D" id="3.30.360.10">
    <property type="entry name" value="Dihydrodipicolinate Reductase, domain 2"/>
    <property type="match status" value="1"/>
</dbReference>
<dbReference type="SUPFAM" id="SSF51735">
    <property type="entry name" value="NAD(P)-binding Rossmann-fold domains"/>
    <property type="match status" value="1"/>
</dbReference>
<evidence type="ECO:0000259" key="3">
    <source>
        <dbReference type="Pfam" id="PF01408"/>
    </source>
</evidence>
<evidence type="ECO:0000256" key="1">
    <source>
        <dbReference type="ARBA" id="ARBA00010928"/>
    </source>
</evidence>
<dbReference type="InterPro" id="IPR036291">
    <property type="entry name" value="NAD(P)-bd_dom_sf"/>
</dbReference>
<evidence type="ECO:0000259" key="4">
    <source>
        <dbReference type="Pfam" id="PF22725"/>
    </source>
</evidence>
<proteinExistence type="inferred from homology"/>
<gene>
    <name evidence="5" type="ORF">J3A84_02770</name>
</gene>
<name>A0A939H955_9CLOT</name>
<protein>
    <submittedName>
        <fullName evidence="5">Gfo/Idh/MocA family oxidoreductase</fullName>
    </submittedName>
</protein>
<evidence type="ECO:0000256" key="2">
    <source>
        <dbReference type="ARBA" id="ARBA00023002"/>
    </source>
</evidence>
<feature type="domain" description="Gfo/Idh/MocA-like oxidoreductase N-terminal" evidence="3">
    <location>
        <begin position="4"/>
        <end position="120"/>
    </location>
</feature>
<dbReference type="Pfam" id="PF22725">
    <property type="entry name" value="GFO_IDH_MocA_C3"/>
    <property type="match status" value="1"/>
</dbReference>
<dbReference type="InterPro" id="IPR000683">
    <property type="entry name" value="Gfo/Idh/MocA-like_OxRdtase_N"/>
</dbReference>
<keyword evidence="6" id="KW-1185">Reference proteome</keyword>